<protein>
    <recommendedName>
        <fullName evidence="5">Lantibiotic dehydratase</fullName>
    </recommendedName>
</protein>
<keyword evidence="4" id="KW-1185">Reference proteome</keyword>
<sequence>MKFDIEPLQKFVYRIPNQPVDQWFASGAYEDIDTYIKDFFSQKEMQEALYVASPDFFREMKRFLEDTEYIAKNKKRMDSFRYSSIRYINRICTRATPFGLFGACGVGTINQEKTQINPQKQNTFQRSARLDIAFLDQIKDRILSNKEDRKLFLYFTNNSLYAQGKEYRYVEFQKTAKGRKHILTNIKRNEYLDALIALAREGASYKTLLKSLTDENIDSDSASEFIHNLIDSKILLSELEPLIVSDNSYDTHLLEIFSKLDKMQCSASLQSIISELTTTHQKLQKIGADTVSPKQYRKIRKNFKKHNIKNTKHFIQIDAVSRHTNANLEKNDVWNVKKGMKAYFQLASAVQQNDKISAFKKNFIDRYGTQCVRLVDLLDPESGLNYGKFSDNQLFHSPIVDDIPVGSRQKDFDTFKWDNRIHYFLFKKMVKAIENKTSVALTKNEINTFSFDQSKIPASLVAFVQMIPQQKNDPLINFRSWGSDSAATILGRFSSVSPEINEIVEEIAQHEQDCLPNNKVLAELNHLASPRIGNITARNKFRDFEIPYITKSNTENKERLINVHDLHIRLHNGKFQVLDSTKDLQIIPMLSNAHNFNKDTLPVYRFLSDIQNESDQETSYMSLHLGPITKLLDHVPRISFENYIFRLATWKLLKKDYDWLWMQPTEERLEKLKAYLTEKKLPMSFSIKSGDNRLFLDFNKTPKASYILFTEEIEKKGVIIIEENPFSDTEKGIVSNEAGTYFHELIIPFKNMSLLESIPSEEKLNFELDEGKRTFLPGSEWIYFKIYTGLHSRQKVRNKLARIVEMAKENEWIDRWFYINYSDPDTHIRVRFRVTNLSFIGTIINHFYESLEDLVESKIIRKIQIDTYERELERYGGSELIEAAEQVFDLDSTWSLRFSQIVETSKNKDFYWLLALKVCQSYMNAFSLNLDGKKWFSELNREHFATEFSANKTQRRKLLNKYKHYQSTIEEALEETNNTFWSKEINQLFSAFENEMNELVDTVYETISKEKKYRLLISFIHMFLLRYLPAKNRKHEYFIYSVLENYYRMKVGKRNALAKKKEKLESHV</sequence>
<name>A0A167IPY0_9FLAO</name>
<dbReference type="NCBIfam" id="TIGR03891">
    <property type="entry name" value="thiopep_ocin"/>
    <property type="match status" value="1"/>
</dbReference>
<accession>A0A167IPY0</accession>
<dbReference type="RefSeq" id="WP_068589965.1">
    <property type="nucleotide sequence ID" value="NZ_LRXL01000026.1"/>
</dbReference>
<feature type="domain" description="Lantibiotic dehydratase N-terminal" evidence="1">
    <location>
        <begin position="42"/>
        <end position="700"/>
    </location>
</feature>
<dbReference type="EMBL" id="LRXL01000026">
    <property type="protein sequence ID" value="OAB79897.1"/>
    <property type="molecule type" value="Genomic_DNA"/>
</dbReference>
<evidence type="ECO:0000259" key="1">
    <source>
        <dbReference type="Pfam" id="PF04738"/>
    </source>
</evidence>
<organism evidence="3 4">
    <name type="scientific">Cochleicola gelatinilyticus</name>
    <dbReference type="NCBI Taxonomy" id="1763537"/>
    <lineage>
        <taxon>Bacteria</taxon>
        <taxon>Pseudomonadati</taxon>
        <taxon>Bacteroidota</taxon>
        <taxon>Flavobacteriia</taxon>
        <taxon>Flavobacteriales</taxon>
        <taxon>Flavobacteriaceae</taxon>
        <taxon>Cochleicola</taxon>
    </lineage>
</organism>
<dbReference type="Proteomes" id="UP000077013">
    <property type="component" value="Unassembled WGS sequence"/>
</dbReference>
<gene>
    <name evidence="3" type="ORF">ULVI_03920</name>
</gene>
<dbReference type="Pfam" id="PF04738">
    <property type="entry name" value="Lant_dehydr_N"/>
    <property type="match status" value="1"/>
</dbReference>
<evidence type="ECO:0000313" key="4">
    <source>
        <dbReference type="Proteomes" id="UP000077013"/>
    </source>
</evidence>
<dbReference type="Pfam" id="PF14028">
    <property type="entry name" value="Lant_dehydr_C"/>
    <property type="match status" value="1"/>
</dbReference>
<proteinExistence type="predicted"/>
<comment type="caution">
    <text evidence="3">The sequence shown here is derived from an EMBL/GenBank/DDBJ whole genome shotgun (WGS) entry which is preliminary data.</text>
</comment>
<dbReference type="InterPro" id="IPR006827">
    <property type="entry name" value="Lant_deHydtase_N"/>
</dbReference>
<dbReference type="OrthoDB" id="1273722at2"/>
<reference evidence="3 4" key="1">
    <citation type="submission" date="2016-02" db="EMBL/GenBank/DDBJ databases">
        <title>Ulvibacter sp. LPB0005, isolated from Thais luteostoma.</title>
        <authorList>
            <person name="Shin S.-K."/>
            <person name="Yi H."/>
        </authorList>
    </citation>
    <scope>NUCLEOTIDE SEQUENCE [LARGE SCALE GENOMIC DNA]</scope>
    <source>
        <strain evidence="3 4">LPB0005</strain>
    </source>
</reference>
<evidence type="ECO:0000313" key="3">
    <source>
        <dbReference type="EMBL" id="OAB79897.1"/>
    </source>
</evidence>
<dbReference type="AlphaFoldDB" id="A0A167IPY0"/>
<dbReference type="InterPro" id="IPR023809">
    <property type="entry name" value="Thiopep_bacteriocin_synth_dom"/>
</dbReference>
<evidence type="ECO:0008006" key="5">
    <source>
        <dbReference type="Google" id="ProtNLM"/>
    </source>
</evidence>
<dbReference type="STRING" id="1763537.ULVI_03920"/>
<feature type="domain" description="Thiopeptide-type bacteriocin biosynthesis" evidence="2">
    <location>
        <begin position="781"/>
        <end position="1047"/>
    </location>
</feature>
<evidence type="ECO:0000259" key="2">
    <source>
        <dbReference type="Pfam" id="PF14028"/>
    </source>
</evidence>